<keyword evidence="4" id="KW-1133">Transmembrane helix</keyword>
<organism evidence="6 7">
    <name type="scientific">Portunus trituberculatus</name>
    <name type="common">Swimming crab</name>
    <name type="synonym">Neptunus trituberculatus</name>
    <dbReference type="NCBI Taxonomy" id="210409"/>
    <lineage>
        <taxon>Eukaryota</taxon>
        <taxon>Metazoa</taxon>
        <taxon>Ecdysozoa</taxon>
        <taxon>Arthropoda</taxon>
        <taxon>Crustacea</taxon>
        <taxon>Multicrustacea</taxon>
        <taxon>Malacostraca</taxon>
        <taxon>Eumalacostraca</taxon>
        <taxon>Eucarida</taxon>
        <taxon>Decapoda</taxon>
        <taxon>Pleocyemata</taxon>
        <taxon>Brachyura</taxon>
        <taxon>Eubrachyura</taxon>
        <taxon>Portunoidea</taxon>
        <taxon>Portunidae</taxon>
        <taxon>Portuninae</taxon>
        <taxon>Portunus</taxon>
    </lineage>
</organism>
<comment type="caution">
    <text evidence="6">The sequence shown here is derived from an EMBL/GenBank/DDBJ whole genome shotgun (WGS) entry which is preliminary data.</text>
</comment>
<gene>
    <name evidence="6" type="ORF">E2C01_013091</name>
</gene>
<dbReference type="Proteomes" id="UP000324222">
    <property type="component" value="Unassembled WGS sequence"/>
</dbReference>
<feature type="domain" description="Activin types I and II receptor" evidence="5">
    <location>
        <begin position="2"/>
        <end position="80"/>
    </location>
</feature>
<evidence type="ECO:0000313" key="6">
    <source>
        <dbReference type="EMBL" id="MPC20160.1"/>
    </source>
</evidence>
<reference evidence="6 7" key="1">
    <citation type="submission" date="2019-05" db="EMBL/GenBank/DDBJ databases">
        <title>Another draft genome of Portunus trituberculatus and its Hox gene families provides insights of decapod evolution.</title>
        <authorList>
            <person name="Jeong J.-H."/>
            <person name="Song I."/>
            <person name="Kim S."/>
            <person name="Choi T."/>
            <person name="Kim D."/>
            <person name="Ryu S."/>
            <person name="Kim W."/>
        </authorList>
    </citation>
    <scope>NUCLEOTIDE SEQUENCE [LARGE SCALE GENOMIC DNA]</scope>
    <source>
        <tissue evidence="6">Muscle</tissue>
    </source>
</reference>
<dbReference type="AlphaFoldDB" id="A0A5B7DFQ7"/>
<sequence>MIQCECSTADCAAAGVTTCTTASLCYFQHFDHHDGSHPITRGCITSGSVNSLQCLNLHQAARRSFWPYVVCCDTDYCNKDLMPPLPTTYFPLQGTQRSYSSASLPYTELDDYTDDGDDGDDEDDGSLLHHYLRVASQHSATTSNTTQAHHKLPRLNTVCLVVIVAAVAFMVTLSIASLYILIRYRSSYTRAPQDPLDAGMEKLKRMEPSAPPLVFAYHPASP</sequence>
<evidence type="ECO:0000259" key="5">
    <source>
        <dbReference type="Pfam" id="PF01064"/>
    </source>
</evidence>
<dbReference type="Gene3D" id="2.10.60.10">
    <property type="entry name" value="CD59"/>
    <property type="match status" value="1"/>
</dbReference>
<evidence type="ECO:0000256" key="1">
    <source>
        <dbReference type="ARBA" id="ARBA00004370"/>
    </source>
</evidence>
<evidence type="ECO:0000256" key="2">
    <source>
        <dbReference type="ARBA" id="ARBA00022729"/>
    </source>
</evidence>
<name>A0A5B7DFQ7_PORTR</name>
<dbReference type="EMBL" id="VSRR010000843">
    <property type="protein sequence ID" value="MPC20160.1"/>
    <property type="molecule type" value="Genomic_DNA"/>
</dbReference>
<keyword evidence="4" id="KW-0812">Transmembrane</keyword>
<proteinExistence type="predicted"/>
<evidence type="ECO:0000256" key="3">
    <source>
        <dbReference type="ARBA" id="ARBA00023136"/>
    </source>
</evidence>
<evidence type="ECO:0000313" key="7">
    <source>
        <dbReference type="Proteomes" id="UP000324222"/>
    </source>
</evidence>
<dbReference type="Pfam" id="PF01064">
    <property type="entry name" value="Activin_recp"/>
    <property type="match status" value="1"/>
</dbReference>
<keyword evidence="7" id="KW-1185">Reference proteome</keyword>
<dbReference type="OrthoDB" id="6412674at2759"/>
<feature type="transmembrane region" description="Helical" evidence="4">
    <location>
        <begin position="160"/>
        <end position="182"/>
    </location>
</feature>
<protein>
    <recommendedName>
        <fullName evidence="5">Activin types I and II receptor domain-containing protein</fullName>
    </recommendedName>
</protein>
<dbReference type="GO" id="GO:0016020">
    <property type="term" value="C:membrane"/>
    <property type="evidence" value="ECO:0007669"/>
    <property type="project" value="UniProtKB-SubCell"/>
</dbReference>
<dbReference type="InterPro" id="IPR000472">
    <property type="entry name" value="Activin_recp"/>
</dbReference>
<dbReference type="SUPFAM" id="SSF57302">
    <property type="entry name" value="Snake toxin-like"/>
    <property type="match status" value="1"/>
</dbReference>
<keyword evidence="2" id="KW-0732">Signal</keyword>
<comment type="subcellular location">
    <subcellularLocation>
        <location evidence="1">Membrane</location>
    </subcellularLocation>
</comment>
<accession>A0A5B7DFQ7</accession>
<keyword evidence="3 4" id="KW-0472">Membrane</keyword>
<dbReference type="GO" id="GO:0004675">
    <property type="term" value="F:transmembrane receptor protein serine/threonine kinase activity"/>
    <property type="evidence" value="ECO:0007669"/>
    <property type="project" value="InterPro"/>
</dbReference>
<dbReference type="InterPro" id="IPR045860">
    <property type="entry name" value="Snake_toxin-like_sf"/>
</dbReference>
<evidence type="ECO:0000256" key="4">
    <source>
        <dbReference type="SAM" id="Phobius"/>
    </source>
</evidence>